<dbReference type="AlphaFoldDB" id="A0A078AM73"/>
<evidence type="ECO:0000313" key="1">
    <source>
        <dbReference type="EMBL" id="CDW82991.1"/>
    </source>
</evidence>
<organism evidence="1 2">
    <name type="scientific">Stylonychia lemnae</name>
    <name type="common">Ciliate</name>
    <dbReference type="NCBI Taxonomy" id="5949"/>
    <lineage>
        <taxon>Eukaryota</taxon>
        <taxon>Sar</taxon>
        <taxon>Alveolata</taxon>
        <taxon>Ciliophora</taxon>
        <taxon>Intramacronucleata</taxon>
        <taxon>Spirotrichea</taxon>
        <taxon>Stichotrichia</taxon>
        <taxon>Sporadotrichida</taxon>
        <taxon>Oxytrichidae</taxon>
        <taxon>Stylonychinae</taxon>
        <taxon>Stylonychia</taxon>
    </lineage>
</organism>
<name>A0A078AM73_STYLE</name>
<dbReference type="EMBL" id="CCKQ01011427">
    <property type="protein sequence ID" value="CDW82991.1"/>
    <property type="molecule type" value="Genomic_DNA"/>
</dbReference>
<reference evidence="1 2" key="1">
    <citation type="submission" date="2014-06" db="EMBL/GenBank/DDBJ databases">
        <authorList>
            <person name="Swart Estienne"/>
        </authorList>
    </citation>
    <scope>NUCLEOTIDE SEQUENCE [LARGE SCALE GENOMIC DNA]</scope>
    <source>
        <strain evidence="1 2">130c</strain>
    </source>
</reference>
<keyword evidence="2" id="KW-1185">Reference proteome</keyword>
<accession>A0A078AM73</accession>
<gene>
    <name evidence="1" type="primary">Contig16304.g17366</name>
    <name evidence="1" type="ORF">STYLEM_12029</name>
</gene>
<evidence type="ECO:0000313" key="2">
    <source>
        <dbReference type="Proteomes" id="UP000039865"/>
    </source>
</evidence>
<proteinExistence type="predicted"/>
<sequence>MRNCIERWVWQVGTSDDLSWTTTLFKMANQLYYDVIENGEKQYVRIKQIRRDQVQTTIKHINFKIKMMGEINSIYNIPSFQQLARFITGDEPFPKHLAYTNAYKYFEMMRYRVIRPHSDIGKSTRKNICGFLNGDATFSTASSEIEDIIFVYKIAPRTQKIHIAASFQSSSD</sequence>
<dbReference type="InParanoid" id="A0A078AM73"/>
<protein>
    <submittedName>
        <fullName evidence="1">Uncharacterized protein</fullName>
    </submittedName>
</protein>
<dbReference type="Proteomes" id="UP000039865">
    <property type="component" value="Unassembled WGS sequence"/>
</dbReference>